<sequence length="193" mass="20830">SSNSLPRSSPPLSLSLSPSKPSLALSVLSHNLVHSLRCVCCLTLSSVLRAFKLRSPMATRRMDAMFPKRKSAVSSTKSAKSAKVSSAASFKARDPIYGAYNDVGAGGGSLGALDSQPAALISSGHKDLNEEYDDVEEILRQFDMNMAYGPCLGITRLERYERSCRMGLNPPKDVKNLLERVGGNPDALWEGRV</sequence>
<dbReference type="InterPro" id="IPR007218">
    <property type="entry name" value="DNA_pol_delta_4"/>
</dbReference>
<comment type="caution">
    <text evidence="1">The sequence shown here is derived from an EMBL/GenBank/DDBJ whole genome shotgun (WGS) entry which is preliminary data.</text>
</comment>
<feature type="non-terminal residue" evidence="1">
    <location>
        <position position="1"/>
    </location>
</feature>
<organism evidence="1 2">
    <name type="scientific">Ceratodon purpureus</name>
    <name type="common">Fire moss</name>
    <name type="synonym">Dicranum purpureum</name>
    <dbReference type="NCBI Taxonomy" id="3225"/>
    <lineage>
        <taxon>Eukaryota</taxon>
        <taxon>Viridiplantae</taxon>
        <taxon>Streptophyta</taxon>
        <taxon>Embryophyta</taxon>
        <taxon>Bryophyta</taxon>
        <taxon>Bryophytina</taxon>
        <taxon>Bryopsida</taxon>
        <taxon>Dicranidae</taxon>
        <taxon>Pseudoditrichales</taxon>
        <taxon>Ditrichaceae</taxon>
        <taxon>Ceratodon</taxon>
    </lineage>
</organism>
<gene>
    <name evidence="1" type="ORF">KC19_4G063000</name>
</gene>
<dbReference type="PANTHER" id="PTHR14303:SF0">
    <property type="entry name" value="DNA POLYMERASE DELTA SUBUNIT 4"/>
    <property type="match status" value="1"/>
</dbReference>
<dbReference type="Pfam" id="PF04081">
    <property type="entry name" value="DNA_pol_delta_4"/>
    <property type="match status" value="1"/>
</dbReference>
<dbReference type="GO" id="GO:0043625">
    <property type="term" value="C:delta DNA polymerase complex"/>
    <property type="evidence" value="ECO:0007669"/>
    <property type="project" value="TreeGrafter"/>
</dbReference>
<reference evidence="1" key="1">
    <citation type="submission" date="2020-06" db="EMBL/GenBank/DDBJ databases">
        <title>WGS assembly of Ceratodon purpureus strain R40.</title>
        <authorList>
            <person name="Carey S.B."/>
            <person name="Jenkins J."/>
            <person name="Shu S."/>
            <person name="Lovell J.T."/>
            <person name="Sreedasyam A."/>
            <person name="Maumus F."/>
            <person name="Tiley G.P."/>
            <person name="Fernandez-Pozo N."/>
            <person name="Barry K."/>
            <person name="Chen C."/>
            <person name="Wang M."/>
            <person name="Lipzen A."/>
            <person name="Daum C."/>
            <person name="Saski C.A."/>
            <person name="Payton A.C."/>
            <person name="Mcbreen J.C."/>
            <person name="Conrad R.E."/>
            <person name="Kollar L.M."/>
            <person name="Olsson S."/>
            <person name="Huttunen S."/>
            <person name="Landis J.B."/>
            <person name="Wickett N.J."/>
            <person name="Johnson M.G."/>
            <person name="Rensing S.A."/>
            <person name="Grimwood J."/>
            <person name="Schmutz J."/>
            <person name="Mcdaniel S.F."/>
        </authorList>
    </citation>
    <scope>NUCLEOTIDE SEQUENCE</scope>
    <source>
        <strain evidence="1">R40</strain>
    </source>
</reference>
<protein>
    <recommendedName>
        <fullName evidence="3">DNA polymerase delta subunit 4</fullName>
    </recommendedName>
</protein>
<evidence type="ECO:0000313" key="1">
    <source>
        <dbReference type="EMBL" id="KAG0578963.1"/>
    </source>
</evidence>
<accession>A0A8T0I936</accession>
<dbReference type="EMBL" id="CM026424">
    <property type="protein sequence ID" value="KAG0578963.1"/>
    <property type="molecule type" value="Genomic_DNA"/>
</dbReference>
<dbReference type="GO" id="GO:0000731">
    <property type="term" value="P:DNA synthesis involved in DNA repair"/>
    <property type="evidence" value="ECO:0007669"/>
    <property type="project" value="InterPro"/>
</dbReference>
<dbReference type="GO" id="GO:0003887">
    <property type="term" value="F:DNA-directed DNA polymerase activity"/>
    <property type="evidence" value="ECO:0007669"/>
    <property type="project" value="TreeGrafter"/>
</dbReference>
<dbReference type="OrthoDB" id="337486at2759"/>
<name>A0A8T0I936_CERPU</name>
<proteinExistence type="predicted"/>
<keyword evidence="2" id="KW-1185">Reference proteome</keyword>
<dbReference type="PANTHER" id="PTHR14303">
    <property type="entry name" value="DNA POLYMERASE DELTA SUBUNIT 4"/>
    <property type="match status" value="1"/>
</dbReference>
<dbReference type="GO" id="GO:0006261">
    <property type="term" value="P:DNA-templated DNA replication"/>
    <property type="evidence" value="ECO:0007669"/>
    <property type="project" value="TreeGrafter"/>
</dbReference>
<evidence type="ECO:0000313" key="2">
    <source>
        <dbReference type="Proteomes" id="UP000822688"/>
    </source>
</evidence>
<dbReference type="AlphaFoldDB" id="A0A8T0I936"/>
<evidence type="ECO:0008006" key="3">
    <source>
        <dbReference type="Google" id="ProtNLM"/>
    </source>
</evidence>
<dbReference type="Proteomes" id="UP000822688">
    <property type="component" value="Chromosome 4"/>
</dbReference>